<sequence length="232" mass="24004">MTVGLPEAFRGENALLMDFKPGAIFCVVDASHVSGVAAFGDEPLPGCAESRHACFASFSMTALTQAPTAEGTVDWPPACALEPPSPDEALELSDASAEGEALLLFEAEEEFEPPEHAAMSGAAASNVAAATRIVIPLADSDRAMSFCSLHVRCSPGMLPVGGCDGQREPNGCTKRYNAGYVGGPRGAFRGASLNTTNAQRDIRPTLLGDRHDALGSPACGPSRRPNTTGPST</sequence>
<accession>A0ABP4CXH6</accession>
<comment type="caution">
    <text evidence="2">The sequence shown here is derived from an EMBL/GenBank/DDBJ whole genome shotgun (WGS) entry which is preliminary data.</text>
</comment>
<dbReference type="EMBL" id="BAAAIE010000039">
    <property type="protein sequence ID" value="GAA0987362.1"/>
    <property type="molecule type" value="Genomic_DNA"/>
</dbReference>
<name>A0ABP4CXH6_9ACTN</name>
<proteinExistence type="predicted"/>
<feature type="region of interest" description="Disordered" evidence="1">
    <location>
        <begin position="208"/>
        <end position="232"/>
    </location>
</feature>
<gene>
    <name evidence="2" type="ORF">GCM10009576_057010</name>
</gene>
<reference evidence="3" key="1">
    <citation type="journal article" date="2019" name="Int. J. Syst. Evol. Microbiol.">
        <title>The Global Catalogue of Microorganisms (GCM) 10K type strain sequencing project: providing services to taxonomists for standard genome sequencing and annotation.</title>
        <authorList>
            <consortium name="The Broad Institute Genomics Platform"/>
            <consortium name="The Broad Institute Genome Sequencing Center for Infectious Disease"/>
            <person name="Wu L."/>
            <person name="Ma J."/>
        </authorList>
    </citation>
    <scope>NUCLEOTIDE SEQUENCE [LARGE SCALE GENOMIC DNA]</scope>
    <source>
        <strain evidence="3">JCM 11445</strain>
    </source>
</reference>
<organism evidence="2 3">
    <name type="scientific">Streptomyces rhizosphaericus</name>
    <dbReference type="NCBI Taxonomy" id="114699"/>
    <lineage>
        <taxon>Bacteria</taxon>
        <taxon>Bacillati</taxon>
        <taxon>Actinomycetota</taxon>
        <taxon>Actinomycetes</taxon>
        <taxon>Kitasatosporales</taxon>
        <taxon>Streptomycetaceae</taxon>
        <taxon>Streptomyces</taxon>
        <taxon>Streptomyces violaceusniger group</taxon>
    </lineage>
</organism>
<keyword evidence="3" id="KW-1185">Reference proteome</keyword>
<evidence type="ECO:0000313" key="2">
    <source>
        <dbReference type="EMBL" id="GAA0987362.1"/>
    </source>
</evidence>
<dbReference type="Proteomes" id="UP001500033">
    <property type="component" value="Unassembled WGS sequence"/>
</dbReference>
<evidence type="ECO:0000313" key="3">
    <source>
        <dbReference type="Proteomes" id="UP001500033"/>
    </source>
</evidence>
<evidence type="ECO:0000256" key="1">
    <source>
        <dbReference type="SAM" id="MobiDB-lite"/>
    </source>
</evidence>
<protein>
    <submittedName>
        <fullName evidence="2">Uncharacterized protein</fullName>
    </submittedName>
</protein>